<dbReference type="Gene3D" id="1.25.40.10">
    <property type="entry name" value="Tetratricopeptide repeat domain"/>
    <property type="match status" value="1"/>
</dbReference>
<keyword evidence="2 3" id="KW-0694">RNA-binding</keyword>
<feature type="region of interest" description="Disordered" evidence="4">
    <location>
        <begin position="286"/>
        <end position="306"/>
    </location>
</feature>
<dbReference type="InterPro" id="IPR011990">
    <property type="entry name" value="TPR-like_helical_dom_sf"/>
</dbReference>
<dbReference type="InterPro" id="IPR012677">
    <property type="entry name" value="Nucleotide-bd_a/b_plait_sf"/>
</dbReference>
<proteinExistence type="predicted"/>
<dbReference type="STRING" id="407821.A0A087U7N3"/>
<dbReference type="SUPFAM" id="SSF48452">
    <property type="entry name" value="TPR-like"/>
    <property type="match status" value="1"/>
</dbReference>
<dbReference type="Gene3D" id="3.30.70.330">
    <property type="match status" value="1"/>
</dbReference>
<dbReference type="PANTHER" id="PTHR23236">
    <property type="entry name" value="EUKARYOTIC TRANSLATION INITIATION FACTOR 4B/4H"/>
    <property type="match status" value="1"/>
</dbReference>
<evidence type="ECO:0000313" key="7">
    <source>
        <dbReference type="Proteomes" id="UP000054359"/>
    </source>
</evidence>
<feature type="region of interest" description="Disordered" evidence="4">
    <location>
        <begin position="108"/>
        <end position="193"/>
    </location>
</feature>
<evidence type="ECO:0000256" key="3">
    <source>
        <dbReference type="PROSITE-ProRule" id="PRU00176"/>
    </source>
</evidence>
<dbReference type="PROSITE" id="PS50102">
    <property type="entry name" value="RRM"/>
    <property type="match status" value="1"/>
</dbReference>
<evidence type="ECO:0000259" key="5">
    <source>
        <dbReference type="PROSITE" id="PS50102"/>
    </source>
</evidence>
<feature type="non-terminal residue" evidence="6">
    <location>
        <position position="306"/>
    </location>
</feature>
<evidence type="ECO:0000256" key="4">
    <source>
        <dbReference type="SAM" id="MobiDB-lite"/>
    </source>
</evidence>
<organism evidence="6 7">
    <name type="scientific">Stegodyphus mimosarum</name>
    <name type="common">African social velvet spider</name>
    <dbReference type="NCBI Taxonomy" id="407821"/>
    <lineage>
        <taxon>Eukaryota</taxon>
        <taxon>Metazoa</taxon>
        <taxon>Ecdysozoa</taxon>
        <taxon>Arthropoda</taxon>
        <taxon>Chelicerata</taxon>
        <taxon>Arachnida</taxon>
        <taxon>Araneae</taxon>
        <taxon>Araneomorphae</taxon>
        <taxon>Entelegynae</taxon>
        <taxon>Eresoidea</taxon>
        <taxon>Eresidae</taxon>
        <taxon>Stegodyphus</taxon>
    </lineage>
</organism>
<name>A0A087U7N3_STEMI</name>
<dbReference type="InterPro" id="IPR034217">
    <property type="entry name" value="SART3_RRM1"/>
</dbReference>
<sequence>MKYWIFFTVKYKKDIESARNLWKELIDHGHREEARVWLDYVNFERLYGDATHYRKALFRALLSVNDWQETFVDLWITFEREEGSLESLEKSLSMCETQMQRINEKRMKKMEEVASNLQKENRRGGKYSSRQQQKGSKNENINKTDSKIPVQMDSEGFKIPPPPDRIHSADIKNEDHSDVQTGRKRSAEDNDTFEVKRKKVETSESHGTTVRHDSSKDDRTVFLSNLAYNIEEDKIRECFSQVAEIEEIRLVKDYKGRSKGFCYVVYKSPEDAKKALEKDREMLDGRPVLVSPCEDRKNNPSSQPKF</sequence>
<dbReference type="OMA" id="DLWITFE"/>
<dbReference type="Pfam" id="PF00076">
    <property type="entry name" value="RRM_1"/>
    <property type="match status" value="1"/>
</dbReference>
<dbReference type="CDD" id="cd12391">
    <property type="entry name" value="RRM1_SART3"/>
    <property type="match status" value="1"/>
</dbReference>
<feature type="compositionally biased region" description="Basic and acidic residues" evidence="4">
    <location>
        <begin position="136"/>
        <end position="146"/>
    </location>
</feature>
<dbReference type="GO" id="GO:0003723">
    <property type="term" value="F:RNA binding"/>
    <property type="evidence" value="ECO:0007669"/>
    <property type="project" value="UniProtKB-UniRule"/>
</dbReference>
<dbReference type="AlphaFoldDB" id="A0A087U7N3"/>
<dbReference type="OrthoDB" id="360390at2759"/>
<gene>
    <name evidence="6" type="ORF">X975_20476</name>
</gene>
<dbReference type="EMBL" id="KK118590">
    <property type="protein sequence ID" value="KFM73372.1"/>
    <property type="molecule type" value="Genomic_DNA"/>
</dbReference>
<dbReference type="InterPro" id="IPR035979">
    <property type="entry name" value="RBD_domain_sf"/>
</dbReference>
<feature type="compositionally biased region" description="Basic and acidic residues" evidence="4">
    <location>
        <begin position="164"/>
        <end position="178"/>
    </location>
</feature>
<keyword evidence="7" id="KW-1185">Reference proteome</keyword>
<dbReference type="SMART" id="SM00360">
    <property type="entry name" value="RRM"/>
    <property type="match status" value="1"/>
</dbReference>
<feature type="domain" description="RRM" evidence="5">
    <location>
        <begin position="219"/>
        <end position="295"/>
    </location>
</feature>
<accession>A0A087U7N3</accession>
<reference evidence="6 7" key="1">
    <citation type="submission" date="2013-11" db="EMBL/GenBank/DDBJ databases">
        <title>Genome sequencing of Stegodyphus mimosarum.</title>
        <authorList>
            <person name="Bechsgaard J."/>
        </authorList>
    </citation>
    <scope>NUCLEOTIDE SEQUENCE [LARGE SCALE GENOMIC DNA]</scope>
</reference>
<dbReference type="PANTHER" id="PTHR23236:SF119">
    <property type="entry name" value="NUCLEAR RNA-BINDING PROTEIN SART-3"/>
    <property type="match status" value="1"/>
</dbReference>
<evidence type="ECO:0000313" key="6">
    <source>
        <dbReference type="EMBL" id="KFM73372.1"/>
    </source>
</evidence>
<evidence type="ECO:0000256" key="2">
    <source>
        <dbReference type="ARBA" id="ARBA00022884"/>
    </source>
</evidence>
<evidence type="ECO:0000256" key="1">
    <source>
        <dbReference type="ARBA" id="ARBA00022737"/>
    </source>
</evidence>
<protein>
    <submittedName>
        <fullName evidence="6">Squamous cell carcinoma antigen recognized by T-cells 3</fullName>
    </submittedName>
</protein>
<dbReference type="Proteomes" id="UP000054359">
    <property type="component" value="Unassembled WGS sequence"/>
</dbReference>
<dbReference type="SUPFAM" id="SSF54928">
    <property type="entry name" value="RNA-binding domain, RBD"/>
    <property type="match status" value="1"/>
</dbReference>
<keyword evidence="1" id="KW-0677">Repeat</keyword>
<dbReference type="InterPro" id="IPR000504">
    <property type="entry name" value="RRM_dom"/>
</dbReference>